<evidence type="ECO:0000256" key="5">
    <source>
        <dbReference type="ARBA" id="ARBA00023136"/>
    </source>
</evidence>
<evidence type="ECO:0000256" key="4">
    <source>
        <dbReference type="ARBA" id="ARBA00022989"/>
    </source>
</evidence>
<evidence type="ECO:0000256" key="3">
    <source>
        <dbReference type="ARBA" id="ARBA00022692"/>
    </source>
</evidence>
<dbReference type="Pfam" id="PF13396">
    <property type="entry name" value="PLDc_N"/>
    <property type="match status" value="1"/>
</dbReference>
<keyword evidence="8" id="KW-0808">Transferase</keyword>
<keyword evidence="4 6" id="KW-1133">Transmembrane helix</keyword>
<dbReference type="InterPro" id="IPR025202">
    <property type="entry name" value="PLD-like_dom"/>
</dbReference>
<dbReference type="CDD" id="cd09162">
    <property type="entry name" value="PLDc_CLS_unchar1_2"/>
    <property type="match status" value="1"/>
</dbReference>
<dbReference type="OrthoDB" id="9762009at2"/>
<dbReference type="Gene3D" id="3.30.870.10">
    <property type="entry name" value="Endonuclease Chain A"/>
    <property type="match status" value="2"/>
</dbReference>
<dbReference type="InterPro" id="IPR027379">
    <property type="entry name" value="CLS_N"/>
</dbReference>
<feature type="transmembrane region" description="Helical" evidence="6">
    <location>
        <begin position="39"/>
        <end position="60"/>
    </location>
</feature>
<comment type="caution">
    <text evidence="8">The sequence shown here is derived from an EMBL/GenBank/DDBJ whole genome shotgun (WGS) entry which is preliminary data.</text>
</comment>
<dbReference type="PANTHER" id="PTHR21248:SF22">
    <property type="entry name" value="PHOSPHOLIPASE D"/>
    <property type="match status" value="1"/>
</dbReference>
<dbReference type="GO" id="GO:0005886">
    <property type="term" value="C:plasma membrane"/>
    <property type="evidence" value="ECO:0007669"/>
    <property type="project" value="UniProtKB-SubCell"/>
</dbReference>
<dbReference type="RefSeq" id="WP_006966784.1">
    <property type="nucleotide sequence ID" value="NZ_APJX01000006.1"/>
</dbReference>
<dbReference type="GO" id="GO:0032049">
    <property type="term" value="P:cardiolipin biosynthetic process"/>
    <property type="evidence" value="ECO:0007669"/>
    <property type="project" value="UniProtKB-ARBA"/>
</dbReference>
<keyword evidence="9" id="KW-1185">Reference proteome</keyword>
<dbReference type="GO" id="GO:0030572">
    <property type="term" value="F:phosphatidyltransferase activity"/>
    <property type="evidence" value="ECO:0007669"/>
    <property type="project" value="UniProtKB-ARBA"/>
</dbReference>
<dbReference type="Pfam" id="PF13091">
    <property type="entry name" value="PLDc_2"/>
    <property type="match status" value="2"/>
</dbReference>
<name>S0G0G0_9BACT</name>
<evidence type="ECO:0000256" key="1">
    <source>
        <dbReference type="ARBA" id="ARBA00004651"/>
    </source>
</evidence>
<dbReference type="EC" id="2.7.8.-" evidence="8"/>
<feature type="transmembrane region" description="Helical" evidence="6">
    <location>
        <begin position="7"/>
        <end position="27"/>
    </location>
</feature>
<feature type="domain" description="PLD phosphodiesterase" evidence="7">
    <location>
        <begin position="379"/>
        <end position="406"/>
    </location>
</feature>
<gene>
    <name evidence="8" type="ORF">Dpo_6c01430</name>
</gene>
<keyword evidence="3 6" id="KW-0812">Transmembrane</keyword>
<keyword evidence="2" id="KW-1003">Cell membrane</keyword>
<dbReference type="SUPFAM" id="SSF56024">
    <property type="entry name" value="Phospholipase D/nuclease"/>
    <property type="match status" value="2"/>
</dbReference>
<organism evidence="8 9">
    <name type="scientific">Desulfotignum phosphitoxidans DSM 13687</name>
    <dbReference type="NCBI Taxonomy" id="1286635"/>
    <lineage>
        <taxon>Bacteria</taxon>
        <taxon>Pseudomonadati</taxon>
        <taxon>Thermodesulfobacteriota</taxon>
        <taxon>Desulfobacteria</taxon>
        <taxon>Desulfobacterales</taxon>
        <taxon>Desulfobacteraceae</taxon>
        <taxon>Desulfotignum</taxon>
    </lineage>
</organism>
<dbReference type="SMART" id="SM00155">
    <property type="entry name" value="PLDc"/>
    <property type="match status" value="2"/>
</dbReference>
<dbReference type="InterPro" id="IPR001736">
    <property type="entry name" value="PLipase_D/transphosphatidylase"/>
</dbReference>
<evidence type="ECO:0000256" key="2">
    <source>
        <dbReference type="ARBA" id="ARBA00022475"/>
    </source>
</evidence>
<accession>S0G0G0</accession>
<dbReference type="PROSITE" id="PS50035">
    <property type="entry name" value="PLD"/>
    <property type="match status" value="2"/>
</dbReference>
<protein>
    <submittedName>
        <fullName evidence="8">YwnE cardiolipin synthase 2</fullName>
        <ecNumber evidence="8">2.7.8.-</ecNumber>
    </submittedName>
</protein>
<dbReference type="EMBL" id="APJX01000006">
    <property type="protein sequence ID" value="EMS78944.1"/>
    <property type="molecule type" value="Genomic_DNA"/>
</dbReference>
<evidence type="ECO:0000313" key="8">
    <source>
        <dbReference type="EMBL" id="EMS78944.1"/>
    </source>
</evidence>
<dbReference type="PATRIC" id="fig|1286635.3.peg.3015"/>
<proteinExistence type="predicted"/>
<dbReference type="AlphaFoldDB" id="S0G0G0"/>
<keyword evidence="5 6" id="KW-0472">Membrane</keyword>
<dbReference type="PANTHER" id="PTHR21248">
    <property type="entry name" value="CARDIOLIPIN SYNTHASE"/>
    <property type="match status" value="1"/>
</dbReference>
<reference evidence="8 9" key="1">
    <citation type="journal article" date="2013" name="Genome Announc.">
        <title>Draft Genome Sequence of Desulfotignum phosphitoxidans DSM 13687 Strain FiPS-3.</title>
        <authorList>
            <person name="Poehlein A."/>
            <person name="Daniel R."/>
            <person name="Simeonova D.D."/>
        </authorList>
    </citation>
    <scope>NUCLEOTIDE SEQUENCE [LARGE SCALE GENOMIC DNA]</scope>
    <source>
        <strain evidence="8 9">DSM 13687</strain>
    </source>
</reference>
<comment type="subcellular location">
    <subcellularLocation>
        <location evidence="1">Cell membrane</location>
        <topology evidence="1">Multi-pass membrane protein</topology>
    </subcellularLocation>
</comment>
<evidence type="ECO:0000313" key="9">
    <source>
        <dbReference type="Proteomes" id="UP000014216"/>
    </source>
</evidence>
<evidence type="ECO:0000259" key="7">
    <source>
        <dbReference type="PROSITE" id="PS50035"/>
    </source>
</evidence>
<sequence>MSENVFYFILVQTSAIVSGMLVLGSLGHMVYQRREPPSMIAWLLAIILLPYLAVPLYFILRSRKLKRREKTALKLAKKGEIPDSKATPIDMVLRNNGIAGATFGNRFFFYTDGVKAYNMLMEQIASARHTILISTYVLRPDPVGKNVLSALTRKASQGVQVKLLIDCIGSLPLYFRQKPLKSLRKAGGQVAFYMPLMTRPFQNYINLRNHRKIFIFDDCTVLSGGMNISREYMGPSPYDQRWTDILFYLEGPAVFHYREIFTEDWNHTAREELAIPDFLPEATGDATLQVVPSGPDIPSDALYEALLFAVFSARERIWIVTPYFVPDKSLMQALVIACHRGVDVRLITPASSNHLIADLSRSSFMRDLAGKGVKVLLYPHGMIHAKAMLFDDRGVVMGSANFDQRSLFLNYEVVSFAYSRSIIDPCAAWMTQLIADCTPRMQPAGRWRRISENLMSVFAPLL</sequence>
<feature type="domain" description="PLD phosphodiesterase" evidence="7">
    <location>
        <begin position="205"/>
        <end position="232"/>
    </location>
</feature>
<dbReference type="Proteomes" id="UP000014216">
    <property type="component" value="Unassembled WGS sequence"/>
</dbReference>
<evidence type="ECO:0000256" key="6">
    <source>
        <dbReference type="SAM" id="Phobius"/>
    </source>
</evidence>